<feature type="compositionally biased region" description="Polar residues" evidence="1">
    <location>
        <begin position="168"/>
        <end position="177"/>
    </location>
</feature>
<geneLocation type="plasmid" evidence="2 3">
    <name>pTA78</name>
</geneLocation>
<keyword evidence="3" id="KW-1185">Reference proteome</keyword>
<protein>
    <submittedName>
        <fullName evidence="2">Uncharacterized protein</fullName>
    </submittedName>
</protein>
<dbReference type="Proteomes" id="UP000058660">
    <property type="component" value="Plasmid pTA78"/>
</dbReference>
<organism evidence="2 3">
    <name type="scientific">Thermus aquaticus (strain ATCC BAA-2747 / Y51MC23)</name>
    <dbReference type="NCBI Taxonomy" id="498848"/>
    <lineage>
        <taxon>Bacteria</taxon>
        <taxon>Thermotogati</taxon>
        <taxon>Deinococcota</taxon>
        <taxon>Deinococci</taxon>
        <taxon>Thermales</taxon>
        <taxon>Thermaceae</taxon>
        <taxon>Thermus</taxon>
    </lineage>
</organism>
<feature type="region of interest" description="Disordered" evidence="1">
    <location>
        <begin position="125"/>
        <end position="200"/>
    </location>
</feature>
<feature type="compositionally biased region" description="Acidic residues" evidence="1">
    <location>
        <begin position="148"/>
        <end position="157"/>
    </location>
</feature>
<gene>
    <name evidence="2" type="ORF">TO73_2849</name>
</gene>
<accession>A0ABM5VQK6</accession>
<dbReference type="EMBL" id="CP010826">
    <property type="protein sequence ID" value="ALJ92370.1"/>
    <property type="molecule type" value="Genomic_DNA"/>
</dbReference>
<evidence type="ECO:0000256" key="1">
    <source>
        <dbReference type="SAM" id="MobiDB-lite"/>
    </source>
</evidence>
<name>A0ABM5VQK6_THEA5</name>
<evidence type="ECO:0000313" key="3">
    <source>
        <dbReference type="Proteomes" id="UP000058660"/>
    </source>
</evidence>
<reference evidence="3" key="1">
    <citation type="journal article" date="2015" name="PLoS ONE">
        <title>Complete Genome Sequence of Thermus aquaticus Y51MC23.</title>
        <authorList>
            <person name="Brumm P.J."/>
            <person name="Monsma S."/>
            <person name="Keough B."/>
            <person name="Jasinovica S."/>
            <person name="Ferguson E."/>
            <person name="Schoenfeld T."/>
            <person name="Lodes M."/>
            <person name="Mead D.A."/>
        </authorList>
    </citation>
    <scope>NUCLEOTIDE SEQUENCE [LARGE SCALE GENOMIC DNA]</scope>
    <source>
        <strain evidence="3">BAA-2747 / Y51MC23</strain>
    </source>
</reference>
<sequence>MSVSRSQGSVSWTEIYTLRSVSPTPQVSVRSYGSASVAATYSGPLPGTLCYDGSCRQAAPGYYTAPPEEVIRTWTETRTRSCPPGYRGSITVTERWETVKYWTPSAGGLSSRGTLTFTSATQDEMVDRTEEDNCEPIEPPSSDGTGDTGEEEEEESSSEYNIDLGVIPSSSQTTRLSQRPPFPKRQVTLLPFLPPREGLW</sequence>
<proteinExistence type="predicted"/>
<evidence type="ECO:0000313" key="2">
    <source>
        <dbReference type="EMBL" id="ALJ92370.1"/>
    </source>
</evidence>
<keyword evidence="2" id="KW-0614">Plasmid</keyword>